<dbReference type="PANTHER" id="PTHR43221">
    <property type="entry name" value="PROTEASE HTPX"/>
    <property type="match status" value="1"/>
</dbReference>
<dbReference type="InterPro" id="IPR050083">
    <property type="entry name" value="HtpX_protease"/>
</dbReference>
<dbReference type="EMBL" id="VUOB01000041">
    <property type="protein sequence ID" value="KAA2258551.1"/>
    <property type="molecule type" value="Genomic_DNA"/>
</dbReference>
<dbReference type="Proteomes" id="UP000323454">
    <property type="component" value="Unassembled WGS sequence"/>
</dbReference>
<evidence type="ECO:0000256" key="3">
    <source>
        <dbReference type="ARBA" id="ARBA00022692"/>
    </source>
</evidence>
<keyword evidence="4" id="KW-0479">Metal-binding</keyword>
<keyword evidence="5 10" id="KW-0378">Hydrolase</keyword>
<evidence type="ECO:0000313" key="12">
    <source>
        <dbReference type="EMBL" id="KAA2258551.1"/>
    </source>
</evidence>
<reference evidence="12 13" key="1">
    <citation type="submission" date="2019-09" db="EMBL/GenBank/DDBJ databases">
        <title>Goodfellowia gen. nov., a new genus of the Pseudonocardineae related to Actinoalloteichus, containing Goodfellowia coeruleoviolacea gen. nov., comb. nov. gen. nov., comb. nov.</title>
        <authorList>
            <person name="Labeda D."/>
        </authorList>
    </citation>
    <scope>NUCLEOTIDE SEQUENCE [LARGE SCALE GENOMIC DNA]</scope>
    <source>
        <strain evidence="12 13">AN110305</strain>
    </source>
</reference>
<dbReference type="AlphaFoldDB" id="A0A5B2X5Y6"/>
<keyword evidence="3" id="KW-0812">Transmembrane</keyword>
<dbReference type="GO" id="GO:0004222">
    <property type="term" value="F:metalloendopeptidase activity"/>
    <property type="evidence" value="ECO:0007669"/>
    <property type="project" value="InterPro"/>
</dbReference>
<keyword evidence="6 10" id="KW-0862">Zinc</keyword>
<evidence type="ECO:0000256" key="7">
    <source>
        <dbReference type="ARBA" id="ARBA00022989"/>
    </source>
</evidence>
<comment type="cofactor">
    <cofactor evidence="10">
        <name>Zn(2+)</name>
        <dbReference type="ChEBI" id="CHEBI:29105"/>
    </cofactor>
    <text evidence="10">Binds 1 zinc ion per subunit.</text>
</comment>
<dbReference type="OrthoDB" id="9810445at2"/>
<evidence type="ECO:0000313" key="13">
    <source>
        <dbReference type="Proteomes" id="UP000323454"/>
    </source>
</evidence>
<evidence type="ECO:0000256" key="1">
    <source>
        <dbReference type="ARBA" id="ARBA00022475"/>
    </source>
</evidence>
<dbReference type="GO" id="GO:0006508">
    <property type="term" value="P:proteolysis"/>
    <property type="evidence" value="ECO:0007669"/>
    <property type="project" value="UniProtKB-KW"/>
</dbReference>
<evidence type="ECO:0000256" key="10">
    <source>
        <dbReference type="RuleBase" id="RU003983"/>
    </source>
</evidence>
<evidence type="ECO:0000256" key="6">
    <source>
        <dbReference type="ARBA" id="ARBA00022833"/>
    </source>
</evidence>
<feature type="domain" description="Peptidase M48" evidence="11">
    <location>
        <begin position="72"/>
        <end position="267"/>
    </location>
</feature>
<keyword evidence="1" id="KW-1003">Cell membrane</keyword>
<accession>A0A5B2X5Y6</accession>
<keyword evidence="7" id="KW-1133">Transmembrane helix</keyword>
<keyword evidence="9" id="KW-0472">Membrane</keyword>
<dbReference type="Pfam" id="PF01435">
    <property type="entry name" value="Peptidase_M48"/>
    <property type="match status" value="1"/>
</dbReference>
<comment type="similarity">
    <text evidence="10">Belongs to the peptidase M48 family.</text>
</comment>
<gene>
    <name evidence="12" type="ORF">F0L68_22080</name>
</gene>
<keyword evidence="8 10" id="KW-0482">Metalloprotease</keyword>
<sequence>MVVNGDVERSTARVRFPGISPRTYEHPADRGALAVLRAVPGFAPILKAVAGAFSERGERLMYLASAIRVGPKQYPTLDRLRNECAATLDIDPVPDMFVLRDPQPNAFTIGIDRPFIVLTTGLIELLDNDGLRFAIGHEMGHVLSEHAVYQTILFRLLRLQQGLGWLPAGYWGIRAIIAALREWYRKTELTCDRAGLLCGQDPAAALRVHVALAGGMDLSEVDTASFLEQAREYQASGDVRDSVLKLLNTEPMTHPMAVVRAAELQKWAAGEEYREILTGSYLRREDDQPIGSFTDDVKSAAKSYKESMGNSEDALMKVINEVGDVIAGTASKVWSKFGNQNAEPAADGASTN</sequence>
<evidence type="ECO:0000256" key="2">
    <source>
        <dbReference type="ARBA" id="ARBA00022670"/>
    </source>
</evidence>
<dbReference type="InterPro" id="IPR001915">
    <property type="entry name" value="Peptidase_M48"/>
</dbReference>
<proteinExistence type="inferred from homology"/>
<dbReference type="CDD" id="cd07325">
    <property type="entry name" value="M48_Ste24p_like"/>
    <property type="match status" value="1"/>
</dbReference>
<keyword evidence="2 10" id="KW-0645">Protease</keyword>
<comment type="caution">
    <text evidence="12">The sequence shown here is derived from an EMBL/GenBank/DDBJ whole genome shotgun (WGS) entry which is preliminary data.</text>
</comment>
<evidence type="ECO:0000256" key="8">
    <source>
        <dbReference type="ARBA" id="ARBA00023049"/>
    </source>
</evidence>
<dbReference type="PANTHER" id="PTHR43221:SF3">
    <property type="entry name" value="SLL1280 PROTEIN"/>
    <property type="match status" value="1"/>
</dbReference>
<name>A0A5B2X5Y6_9PSEU</name>
<keyword evidence="13" id="KW-1185">Reference proteome</keyword>
<evidence type="ECO:0000256" key="4">
    <source>
        <dbReference type="ARBA" id="ARBA00022723"/>
    </source>
</evidence>
<evidence type="ECO:0000256" key="5">
    <source>
        <dbReference type="ARBA" id="ARBA00022801"/>
    </source>
</evidence>
<evidence type="ECO:0000259" key="11">
    <source>
        <dbReference type="Pfam" id="PF01435"/>
    </source>
</evidence>
<protein>
    <submittedName>
        <fullName evidence="12">M48 family metallopeptidase</fullName>
    </submittedName>
</protein>
<organism evidence="12 13">
    <name type="scientific">Solihabitans fulvus</name>
    <dbReference type="NCBI Taxonomy" id="1892852"/>
    <lineage>
        <taxon>Bacteria</taxon>
        <taxon>Bacillati</taxon>
        <taxon>Actinomycetota</taxon>
        <taxon>Actinomycetes</taxon>
        <taxon>Pseudonocardiales</taxon>
        <taxon>Pseudonocardiaceae</taxon>
        <taxon>Solihabitans</taxon>
    </lineage>
</organism>
<evidence type="ECO:0000256" key="9">
    <source>
        <dbReference type="ARBA" id="ARBA00023136"/>
    </source>
</evidence>
<dbReference type="Gene3D" id="3.30.2010.10">
    <property type="entry name" value="Metalloproteases ('zincins'), catalytic domain"/>
    <property type="match status" value="1"/>
</dbReference>
<reference evidence="12 13" key="2">
    <citation type="submission" date="2019-09" db="EMBL/GenBank/DDBJ databases">
        <authorList>
            <person name="Jin C."/>
        </authorList>
    </citation>
    <scope>NUCLEOTIDE SEQUENCE [LARGE SCALE GENOMIC DNA]</scope>
    <source>
        <strain evidence="12 13">AN110305</strain>
    </source>
</reference>
<dbReference type="GO" id="GO:0046872">
    <property type="term" value="F:metal ion binding"/>
    <property type="evidence" value="ECO:0007669"/>
    <property type="project" value="UniProtKB-KW"/>
</dbReference>
<dbReference type="RefSeq" id="WP_149851547.1">
    <property type="nucleotide sequence ID" value="NZ_VUOB01000041.1"/>
</dbReference>